<evidence type="ECO:0000256" key="4">
    <source>
        <dbReference type="ARBA" id="ARBA00023033"/>
    </source>
</evidence>
<reference evidence="6" key="1">
    <citation type="submission" date="2021-01" db="EMBL/GenBank/DDBJ databases">
        <authorList>
            <person name="Corre E."/>
            <person name="Pelletier E."/>
            <person name="Niang G."/>
            <person name="Scheremetjew M."/>
            <person name="Finn R."/>
            <person name="Kale V."/>
            <person name="Holt S."/>
            <person name="Cochrane G."/>
            <person name="Meng A."/>
            <person name="Brown T."/>
            <person name="Cohen L."/>
        </authorList>
    </citation>
    <scope>NUCLEOTIDE SEQUENCE</scope>
    <source>
        <strain evidence="6">UIO037</strain>
    </source>
</reference>
<keyword evidence="1" id="KW-0285">Flavoprotein</keyword>
<evidence type="ECO:0000256" key="3">
    <source>
        <dbReference type="ARBA" id="ARBA00023002"/>
    </source>
</evidence>
<dbReference type="SUPFAM" id="SSF51905">
    <property type="entry name" value="FAD/NAD(P)-binding domain"/>
    <property type="match status" value="1"/>
</dbReference>
<sequence>MAPRIAICGAGISGLSLAGMLSRRLGPASRIVVFERAKADRDQGYGLDLDEHGQEALARAGVYDRFWEIARPRSDTGMAFFRASAHGADIQPNIHLYQPRWAQRLFPQHMAARPECNREKLRDILLDAIRERGNTSVHFETATADCREVFADGGGSSAELFDREGRSLGEYDLVVDAMGLHSTLRHHVVDDPIGKHFEGLVMIHGSINDPEAVFSPELMARFRDYGTSIVSTKKADFFIQRYGAGADDNRTSFFYTLYREDGEDGLFADLGIDKPSSREGGIMRDSKRLARVKSWVKQHMGDDFCPVWKEVVDHVDRMTVRNAVTHGPTKLRPPGTMPLICIGDSLRNCGLGGGGMLAMQDSIELCKVLLPDDGDTKAPAVFDPVTGRVALAPLRGAVEEMLALKNEQADEKRRRSEFKRIWNETGDGHVDITWDDFRQMQGLGPVKYWAMRLVLPWVQALVRRSYAADRARGEAGSTKENAIIYKNVADYLERGASPGLSAAPVGPCAGRSG</sequence>
<dbReference type="GO" id="GO:0071949">
    <property type="term" value="F:FAD binding"/>
    <property type="evidence" value="ECO:0007669"/>
    <property type="project" value="InterPro"/>
</dbReference>
<dbReference type="PANTHER" id="PTHR46972:SF1">
    <property type="entry name" value="FAD DEPENDENT OXIDOREDUCTASE DOMAIN-CONTAINING PROTEIN"/>
    <property type="match status" value="1"/>
</dbReference>
<evidence type="ECO:0000256" key="2">
    <source>
        <dbReference type="ARBA" id="ARBA00022827"/>
    </source>
</evidence>
<dbReference type="InterPro" id="IPR002938">
    <property type="entry name" value="FAD-bd"/>
</dbReference>
<keyword evidence="2" id="KW-0274">FAD</keyword>
<protein>
    <recommendedName>
        <fullName evidence="5">FAD-binding domain-containing protein</fullName>
    </recommendedName>
</protein>
<organism evidence="6">
    <name type="scientific">Prymnesium polylepis</name>
    <dbReference type="NCBI Taxonomy" id="72548"/>
    <lineage>
        <taxon>Eukaryota</taxon>
        <taxon>Haptista</taxon>
        <taxon>Haptophyta</taxon>
        <taxon>Prymnesiophyceae</taxon>
        <taxon>Prymnesiales</taxon>
        <taxon>Prymnesiaceae</taxon>
        <taxon>Prymnesium</taxon>
    </lineage>
</organism>
<dbReference type="GO" id="GO:0004497">
    <property type="term" value="F:monooxygenase activity"/>
    <property type="evidence" value="ECO:0007669"/>
    <property type="project" value="UniProtKB-KW"/>
</dbReference>
<evidence type="ECO:0000259" key="5">
    <source>
        <dbReference type="Pfam" id="PF01494"/>
    </source>
</evidence>
<dbReference type="Pfam" id="PF01494">
    <property type="entry name" value="FAD_binding_3"/>
    <property type="match status" value="1"/>
</dbReference>
<proteinExistence type="predicted"/>
<dbReference type="Gene3D" id="3.50.50.60">
    <property type="entry name" value="FAD/NAD(P)-binding domain"/>
    <property type="match status" value="1"/>
</dbReference>
<evidence type="ECO:0000313" key="6">
    <source>
        <dbReference type="EMBL" id="CAE2250021.1"/>
    </source>
</evidence>
<evidence type="ECO:0000256" key="1">
    <source>
        <dbReference type="ARBA" id="ARBA00022630"/>
    </source>
</evidence>
<name>A0A6T8BMZ0_9EUKA</name>
<keyword evidence="3" id="KW-0560">Oxidoreductase</keyword>
<dbReference type="EMBL" id="HBKO01032023">
    <property type="protein sequence ID" value="CAE2250021.1"/>
    <property type="molecule type" value="Transcribed_RNA"/>
</dbReference>
<dbReference type="InterPro" id="IPR036188">
    <property type="entry name" value="FAD/NAD-bd_sf"/>
</dbReference>
<gene>
    <name evidence="6" type="ORF">CPOL0286_LOCUS14584</name>
</gene>
<dbReference type="AlphaFoldDB" id="A0A6T8BMZ0"/>
<dbReference type="PANTHER" id="PTHR46972">
    <property type="entry name" value="MONOOXYGENASE ASQM-RELATED"/>
    <property type="match status" value="1"/>
</dbReference>
<keyword evidence="4" id="KW-0503">Monooxygenase</keyword>
<accession>A0A6T8BMZ0</accession>
<feature type="domain" description="FAD-binding" evidence="5">
    <location>
        <begin position="5"/>
        <end position="188"/>
    </location>
</feature>